<feature type="coiled-coil region" evidence="1">
    <location>
        <begin position="235"/>
        <end position="275"/>
    </location>
</feature>
<proteinExistence type="predicted"/>
<gene>
    <name evidence="4" type="ORF">EZS28_004540</name>
</gene>
<feature type="transmembrane region" description="Helical" evidence="3">
    <location>
        <begin position="176"/>
        <end position="195"/>
    </location>
</feature>
<feature type="compositionally biased region" description="Acidic residues" evidence="2">
    <location>
        <begin position="369"/>
        <end position="392"/>
    </location>
</feature>
<feature type="transmembrane region" description="Helical" evidence="3">
    <location>
        <begin position="441"/>
        <end position="463"/>
    </location>
</feature>
<feature type="transmembrane region" description="Helical" evidence="3">
    <location>
        <begin position="201"/>
        <end position="224"/>
    </location>
</feature>
<feature type="transmembrane region" description="Helical" evidence="3">
    <location>
        <begin position="12"/>
        <end position="31"/>
    </location>
</feature>
<feature type="transmembrane region" description="Helical" evidence="3">
    <location>
        <begin position="279"/>
        <end position="302"/>
    </location>
</feature>
<evidence type="ECO:0000313" key="5">
    <source>
        <dbReference type="Proteomes" id="UP000324800"/>
    </source>
</evidence>
<evidence type="ECO:0000313" key="4">
    <source>
        <dbReference type="EMBL" id="KAA6399935.1"/>
    </source>
</evidence>
<keyword evidence="3" id="KW-0472">Membrane</keyword>
<reference evidence="4 5" key="1">
    <citation type="submission" date="2019-03" db="EMBL/GenBank/DDBJ databases">
        <title>Single cell metagenomics reveals metabolic interactions within the superorganism composed of flagellate Streblomastix strix and complex community of Bacteroidetes bacteria on its surface.</title>
        <authorList>
            <person name="Treitli S.C."/>
            <person name="Kolisko M."/>
            <person name="Husnik F."/>
            <person name="Keeling P."/>
            <person name="Hampl V."/>
        </authorList>
    </citation>
    <scope>NUCLEOTIDE SEQUENCE [LARGE SCALE GENOMIC DNA]</scope>
    <source>
        <strain evidence="4">ST1C</strain>
    </source>
</reference>
<accession>A0A5J4X004</accession>
<dbReference type="OrthoDB" id="10606270at2759"/>
<dbReference type="GO" id="GO:0006355">
    <property type="term" value="P:regulation of DNA-templated transcription"/>
    <property type="evidence" value="ECO:0007669"/>
    <property type="project" value="InterPro"/>
</dbReference>
<sequence length="492" mass="56023">MDQVRDFFFPLLSGMAAGVSPCVIALFPMLISKVEQLRGKGGSALILLVGFLFFFVILSLFVQELLQSQFQTGIRILLGLIFCTLGLQSLLGKVSAKELPLISNQFLMGGVYAILVSYNPCTLPYLTVIVSSYAGATLALKMTIFGIGLSIPAIVIAIFGNALLQYIQQKISNVFHWINKAMAVVNIGAGAYLVVKIHKLSIYDVVIGDCGLFISFQMIFRIYFDIKKAQVLFTKKKKDENKEKKEKDKEDKKEKEKEEKKEKELELEIYKKNQRTAKIIISLVILYIILYAAGFAIGYFSIQKKFDLFLSNDEKEILAISQKRIEDNKEDQIEESDEDVNIKDIKDIKPQRIEKQEQKQQQEQKEYKEEEEEEEIPLERGEDESSEKELDEEIKVNKNKQIKSNETDNKDKDNNITDKKPTQQPIKIDCQVTGVCYECILTSWGLLILLFIGSAATLAAAWWEEKEDFRGIVEEVCAVPKFRKGKKKNKAK</sequence>
<keyword evidence="3" id="KW-1133">Transmembrane helix</keyword>
<comment type="caution">
    <text evidence="4">The sequence shown here is derived from an EMBL/GenBank/DDBJ whole genome shotgun (WGS) entry which is preliminary data.</text>
</comment>
<evidence type="ECO:0000256" key="2">
    <source>
        <dbReference type="SAM" id="MobiDB-lite"/>
    </source>
</evidence>
<dbReference type="GO" id="GO:0005634">
    <property type="term" value="C:nucleus"/>
    <property type="evidence" value="ECO:0007669"/>
    <property type="project" value="TreeGrafter"/>
</dbReference>
<name>A0A5J4X004_9EUKA</name>
<dbReference type="InterPro" id="IPR025224">
    <property type="entry name" value="CCAR1/CCAR2"/>
</dbReference>
<evidence type="ECO:0000256" key="1">
    <source>
        <dbReference type="SAM" id="Coils"/>
    </source>
</evidence>
<feature type="transmembrane region" description="Helical" evidence="3">
    <location>
        <begin position="142"/>
        <end position="164"/>
    </location>
</feature>
<dbReference type="PANTHER" id="PTHR14304">
    <property type="entry name" value="CELL DIVISION CYCLE AND APOPTOSIS REGULATOR PROTEIN"/>
    <property type="match status" value="1"/>
</dbReference>
<keyword evidence="1" id="KW-0175">Coiled coil</keyword>
<organism evidence="4 5">
    <name type="scientific">Streblomastix strix</name>
    <dbReference type="NCBI Taxonomy" id="222440"/>
    <lineage>
        <taxon>Eukaryota</taxon>
        <taxon>Metamonada</taxon>
        <taxon>Preaxostyla</taxon>
        <taxon>Oxymonadida</taxon>
        <taxon>Streblomastigidae</taxon>
        <taxon>Streblomastix</taxon>
    </lineage>
</organism>
<keyword evidence="3" id="KW-0812">Transmembrane</keyword>
<evidence type="ECO:0000256" key="3">
    <source>
        <dbReference type="SAM" id="Phobius"/>
    </source>
</evidence>
<feature type="transmembrane region" description="Helical" evidence="3">
    <location>
        <begin position="43"/>
        <end position="62"/>
    </location>
</feature>
<protein>
    <submittedName>
        <fullName evidence="4">Uncharacterized protein</fullName>
    </submittedName>
</protein>
<feature type="transmembrane region" description="Helical" evidence="3">
    <location>
        <begin position="74"/>
        <end position="94"/>
    </location>
</feature>
<dbReference type="EMBL" id="SNRW01000652">
    <property type="protein sequence ID" value="KAA6399935.1"/>
    <property type="molecule type" value="Genomic_DNA"/>
</dbReference>
<feature type="region of interest" description="Disordered" evidence="2">
    <location>
        <begin position="328"/>
        <end position="421"/>
    </location>
</feature>
<feature type="compositionally biased region" description="Basic and acidic residues" evidence="2">
    <location>
        <begin position="340"/>
        <end position="368"/>
    </location>
</feature>
<dbReference type="PANTHER" id="PTHR14304:SF11">
    <property type="entry name" value="SAP DOMAIN-CONTAINING PROTEIN"/>
    <property type="match status" value="1"/>
</dbReference>
<dbReference type="Proteomes" id="UP000324800">
    <property type="component" value="Unassembled WGS sequence"/>
</dbReference>
<feature type="compositionally biased region" description="Basic and acidic residues" evidence="2">
    <location>
        <begin position="403"/>
        <end position="421"/>
    </location>
</feature>
<dbReference type="AlphaFoldDB" id="A0A5J4X004"/>